<evidence type="ECO:0000256" key="1">
    <source>
        <dbReference type="SAM" id="Phobius"/>
    </source>
</evidence>
<keyword evidence="1" id="KW-0472">Membrane</keyword>
<dbReference type="KEGG" id="tsph:KIH39_00505"/>
<reference evidence="3" key="1">
    <citation type="submission" date="2021-05" db="EMBL/GenBank/DDBJ databases">
        <title>Complete genome sequence of the cellulolytic planctomycete Telmatocola sphagniphila SP2T and characterization of the first cellulase from planctomycetes.</title>
        <authorList>
            <person name="Rakitin A.L."/>
            <person name="Beletsky A.V."/>
            <person name="Naumoff D.G."/>
            <person name="Kulichevskaya I.S."/>
            <person name="Mardanov A.V."/>
            <person name="Ravin N.V."/>
            <person name="Dedysh S.N."/>
        </authorList>
    </citation>
    <scope>NUCLEOTIDE SEQUENCE</scope>
    <source>
        <strain evidence="3">SP2T</strain>
    </source>
</reference>
<accession>A0A8E6B8F0</accession>
<keyword evidence="1" id="KW-1133">Transmembrane helix</keyword>
<keyword evidence="4" id="KW-1185">Reference proteome</keyword>
<feature type="transmembrane region" description="Helical" evidence="1">
    <location>
        <begin position="6"/>
        <end position="26"/>
    </location>
</feature>
<evidence type="ECO:0000259" key="2">
    <source>
        <dbReference type="Pfam" id="PF01578"/>
    </source>
</evidence>
<evidence type="ECO:0000313" key="3">
    <source>
        <dbReference type="EMBL" id="QVL32433.1"/>
    </source>
</evidence>
<dbReference type="EMBL" id="CP074694">
    <property type="protein sequence ID" value="QVL32433.1"/>
    <property type="molecule type" value="Genomic_DNA"/>
</dbReference>
<feature type="transmembrane region" description="Helical" evidence="1">
    <location>
        <begin position="58"/>
        <end position="77"/>
    </location>
</feature>
<sequence length="268" mass="30127">MDGIDHLCFNFSYLAVFLLELAQLIWPKKGLRIATLVFAFAGLLAHTLFLAFKQPTPAMPYGSLLLLGWVFAIFYLYGSLHKGSRAWAVFFLPMVLILVWVAWFVFRDENKGGTWFSGHHFWGMFHGGLLLAASVCIMFGFVTSSMYLIQARRLREKRNPLTGMKLLSLETLERINRRSINIAFPLLTIGLLLGIIRAEKAEAPETPWTAFKILGSFGLWVVATLLMIARYRASLPARKLAWLTIAVFVLVIVTLFASHPFVASGGVQ</sequence>
<protein>
    <submittedName>
        <fullName evidence="3">Cytochrome c biogenesis protein CcsA</fullName>
    </submittedName>
</protein>
<evidence type="ECO:0000313" key="4">
    <source>
        <dbReference type="Proteomes" id="UP000676194"/>
    </source>
</evidence>
<feature type="transmembrane region" description="Helical" evidence="1">
    <location>
        <begin position="240"/>
        <end position="262"/>
    </location>
</feature>
<feature type="transmembrane region" description="Helical" evidence="1">
    <location>
        <begin position="33"/>
        <end position="52"/>
    </location>
</feature>
<dbReference type="Proteomes" id="UP000676194">
    <property type="component" value="Chromosome"/>
</dbReference>
<feature type="transmembrane region" description="Helical" evidence="1">
    <location>
        <begin position="126"/>
        <end position="149"/>
    </location>
</feature>
<proteinExistence type="predicted"/>
<dbReference type="RefSeq" id="WP_213497325.1">
    <property type="nucleotide sequence ID" value="NZ_CP074694.1"/>
</dbReference>
<dbReference type="GO" id="GO:0020037">
    <property type="term" value="F:heme binding"/>
    <property type="evidence" value="ECO:0007669"/>
    <property type="project" value="InterPro"/>
</dbReference>
<keyword evidence="1" id="KW-0812">Transmembrane</keyword>
<feature type="transmembrane region" description="Helical" evidence="1">
    <location>
        <begin position="86"/>
        <end position="106"/>
    </location>
</feature>
<dbReference type="GO" id="GO:0017004">
    <property type="term" value="P:cytochrome complex assembly"/>
    <property type="evidence" value="ECO:0007669"/>
    <property type="project" value="InterPro"/>
</dbReference>
<feature type="transmembrane region" description="Helical" evidence="1">
    <location>
        <begin position="180"/>
        <end position="198"/>
    </location>
</feature>
<dbReference type="AlphaFoldDB" id="A0A8E6B8F0"/>
<gene>
    <name evidence="3" type="primary">ccsA</name>
    <name evidence="3" type="ORF">KIH39_00505</name>
</gene>
<organism evidence="3 4">
    <name type="scientific">Telmatocola sphagniphila</name>
    <dbReference type="NCBI Taxonomy" id="1123043"/>
    <lineage>
        <taxon>Bacteria</taxon>
        <taxon>Pseudomonadati</taxon>
        <taxon>Planctomycetota</taxon>
        <taxon>Planctomycetia</taxon>
        <taxon>Gemmatales</taxon>
        <taxon>Gemmataceae</taxon>
    </lineage>
</organism>
<dbReference type="Pfam" id="PF01578">
    <property type="entry name" value="Cytochrom_C_asm"/>
    <property type="match status" value="1"/>
</dbReference>
<dbReference type="InterPro" id="IPR002541">
    <property type="entry name" value="Cyt_c_assembly"/>
</dbReference>
<feature type="domain" description="Cytochrome c assembly protein" evidence="2">
    <location>
        <begin position="61"/>
        <end position="258"/>
    </location>
</feature>
<name>A0A8E6B8F0_9BACT</name>
<feature type="transmembrane region" description="Helical" evidence="1">
    <location>
        <begin position="210"/>
        <end position="228"/>
    </location>
</feature>